<sequence length="1002" mass="107029">MARVGGKRHWWKRDGGDYRLTSLRVKTKVLKDMEGSGSCSSLRMFRLLQGDVGSGKTAVAFLAMLRAAGQGSQSCMLAPTEVLTVQHLQTLRSMAEGIERPDGKGNLRVELLTGSIKGKARQQLLNDVKSGEVDILVATHAVLTSASTAFRDLGLAVVDEEQRFGVEQRDKLTGFAQHVLYLSATPIPRSLTLALFGDMEISQIREMPRGTANIETTLIPVAKAKEVMDRLKGREDTDDKSESSTRQHLASATERYDALVKELGEDRVTLLHGKMTSAEKNKRLSEFSGGEKGKGLRVLVSTSIIEVGVDVPRAGVCVVENAEMFGLSQLHQLRGRLGRTDRGKRERSTTAPTGSLQQPASPEEDPSQDKRQTSHCILLYGPDVGNDATERLKAVRKTRDGFLLAERDLALRGPGEVLGMRQKGYIEGKFKVADLARQGSLAEHASKRARRLVESWTPRGAAAAAAADAEEAAASGAPRVGGTVALKEGGAGADYDEERGRPESLGLLLVLCGLGADAKALLSGFASRTPPPGGADGDAAGVAAGGDADRAGAAAREREAKEHAPQRATELPQSFPVAAATPDDVESLNTSTPAADAPPASSSSAPDFAARAEAEATAAVGVSGSRMTAGPGSSGKEPGPELAVPAAVYFDDEADFLEKSASEYAEMMEGQDEEDEYLSGFSFAPPPPPPPPRLQPAGRQQQQHERRSSGEVAPTGPPVGADGGASRGEGVAIIRRADLSEGTHTVVVVDVETTGLRAKEDRVIQLAAKVLGSENPRHSFAEFVDPGAVGVPPRVREITGITPEILAANGARPFPQVWPEFAAWLSGVVAEEQAEGRGEGGVVFVAHNAQFDHKFLKEEVSRCGFSRFMMGQDMGVVCIVDSLRCLKESSLWRQKASDFHMPTRPKNFKLGGVFEHLYGYEMPDAHNAMGDVVGLERILSAPGINEGWRGVASSHPSCQIPVPRSLAELQAATNIAARTRKPPARRTKADGWRYYNNRRTGR</sequence>
<dbReference type="EMBL" id="FN649744">
    <property type="protein sequence ID" value="CBJ30494.1"/>
    <property type="molecule type" value="Genomic_DNA"/>
</dbReference>
<dbReference type="SUPFAM" id="SSF52540">
    <property type="entry name" value="P-loop containing nucleoside triphosphate hydrolases"/>
    <property type="match status" value="2"/>
</dbReference>
<feature type="domain" description="Helicase C-terminal" evidence="10">
    <location>
        <begin position="223"/>
        <end position="415"/>
    </location>
</feature>
<dbReference type="STRING" id="2880.D7FPN7"/>
<keyword evidence="1" id="KW-0547">Nucleotide-binding</keyword>
<keyword evidence="2" id="KW-0227">DNA damage</keyword>
<keyword evidence="3" id="KW-0378">Hydrolase</keyword>
<evidence type="ECO:0000259" key="9">
    <source>
        <dbReference type="PROSITE" id="PS51192"/>
    </source>
</evidence>
<dbReference type="SMART" id="SM00479">
    <property type="entry name" value="EXOIII"/>
    <property type="match status" value="1"/>
</dbReference>
<feature type="region of interest" description="Disordered" evidence="8">
    <location>
        <begin position="978"/>
        <end position="1002"/>
    </location>
</feature>
<feature type="compositionally biased region" description="Low complexity" evidence="8">
    <location>
        <begin position="630"/>
        <end position="640"/>
    </location>
</feature>
<dbReference type="Pfam" id="PF00271">
    <property type="entry name" value="Helicase_C"/>
    <property type="match status" value="1"/>
</dbReference>
<dbReference type="eggNOG" id="KOG0344">
    <property type="taxonomic scope" value="Eukaryota"/>
</dbReference>
<evidence type="ECO:0000313" key="11">
    <source>
        <dbReference type="EMBL" id="CBJ30494.1"/>
    </source>
</evidence>
<evidence type="ECO:0000256" key="3">
    <source>
        <dbReference type="ARBA" id="ARBA00022801"/>
    </source>
</evidence>
<dbReference type="PANTHER" id="PTHR47964">
    <property type="entry name" value="ATP-DEPENDENT DNA HELICASE HOMOLOG RECG, CHLOROPLASTIC"/>
    <property type="match status" value="1"/>
</dbReference>
<proteinExistence type="predicted"/>
<feature type="compositionally biased region" description="Low complexity" evidence="8">
    <location>
        <begin position="593"/>
        <end position="619"/>
    </location>
</feature>
<keyword evidence="12" id="KW-1185">Reference proteome</keyword>
<feature type="region of interest" description="Disordered" evidence="8">
    <location>
        <begin position="667"/>
        <end position="727"/>
    </location>
</feature>
<feature type="compositionally biased region" description="Basic and acidic residues" evidence="8">
    <location>
        <begin position="229"/>
        <end position="245"/>
    </location>
</feature>
<dbReference type="InterPro" id="IPR001650">
    <property type="entry name" value="Helicase_C-like"/>
</dbReference>
<dbReference type="Pfam" id="PF00929">
    <property type="entry name" value="RNase_T"/>
    <property type="match status" value="1"/>
</dbReference>
<dbReference type="Gene3D" id="3.40.50.300">
    <property type="entry name" value="P-loop containing nucleotide triphosphate hydrolases"/>
    <property type="match status" value="2"/>
</dbReference>
<feature type="region of interest" description="Disordered" evidence="8">
    <location>
        <begin position="229"/>
        <end position="253"/>
    </location>
</feature>
<dbReference type="SMART" id="SM00490">
    <property type="entry name" value="HELICc"/>
    <property type="match status" value="1"/>
</dbReference>
<dbReference type="EMBL" id="FN648369">
    <property type="protein sequence ID" value="CBJ30494.1"/>
    <property type="molecule type" value="Genomic_DNA"/>
</dbReference>
<dbReference type="Proteomes" id="UP000002630">
    <property type="component" value="Linkage Group LG19"/>
</dbReference>
<evidence type="ECO:0000313" key="12">
    <source>
        <dbReference type="Proteomes" id="UP000002630"/>
    </source>
</evidence>
<dbReference type="PROSITE" id="PS51192">
    <property type="entry name" value="HELICASE_ATP_BIND_1"/>
    <property type="match status" value="1"/>
</dbReference>
<protein>
    <submittedName>
        <fullName evidence="11">ATP-dependent DNA helicase RecG</fullName>
    </submittedName>
</protein>
<dbReference type="InParanoid" id="D7FPN7"/>
<keyword evidence="4 11" id="KW-0347">Helicase</keyword>
<dbReference type="GO" id="GO:0006281">
    <property type="term" value="P:DNA repair"/>
    <property type="evidence" value="ECO:0007669"/>
    <property type="project" value="UniProtKB-KW"/>
</dbReference>
<feature type="compositionally biased region" description="Pro residues" evidence="8">
    <location>
        <begin position="684"/>
        <end position="694"/>
    </location>
</feature>
<gene>
    <name evidence="11" type="ORF">Esi_0194_0042</name>
</gene>
<evidence type="ECO:0000256" key="5">
    <source>
        <dbReference type="ARBA" id="ARBA00022840"/>
    </source>
</evidence>
<dbReference type="InterPro" id="IPR011545">
    <property type="entry name" value="DEAD/DEAH_box_helicase_dom"/>
</dbReference>
<dbReference type="PANTHER" id="PTHR47964:SF1">
    <property type="entry name" value="ATP-DEPENDENT DNA HELICASE HOMOLOG RECG, CHLOROPLASTIC"/>
    <property type="match status" value="1"/>
</dbReference>
<feature type="compositionally biased region" description="Low complexity" evidence="8">
    <location>
        <begin position="537"/>
        <end position="546"/>
    </location>
</feature>
<dbReference type="eggNOG" id="KOG4793">
    <property type="taxonomic scope" value="Eukaryota"/>
</dbReference>
<evidence type="ECO:0000256" key="8">
    <source>
        <dbReference type="SAM" id="MobiDB-lite"/>
    </source>
</evidence>
<feature type="compositionally biased region" description="Polar residues" evidence="8">
    <location>
        <begin position="349"/>
        <end position="360"/>
    </location>
</feature>
<dbReference type="InterPro" id="IPR045562">
    <property type="entry name" value="RecG_dom3_C"/>
</dbReference>
<dbReference type="CDD" id="cd06127">
    <property type="entry name" value="DEDDh"/>
    <property type="match status" value="1"/>
</dbReference>
<evidence type="ECO:0000256" key="6">
    <source>
        <dbReference type="ARBA" id="ARBA00023125"/>
    </source>
</evidence>
<name>D7FPN7_ECTSI</name>
<accession>D7FPN7</accession>
<dbReference type="InterPro" id="IPR047112">
    <property type="entry name" value="RecG/Mfd"/>
</dbReference>
<dbReference type="InterPro" id="IPR027417">
    <property type="entry name" value="P-loop_NTPase"/>
</dbReference>
<evidence type="ECO:0000259" key="10">
    <source>
        <dbReference type="PROSITE" id="PS51194"/>
    </source>
</evidence>
<dbReference type="AlphaFoldDB" id="D7FPN7"/>
<keyword evidence="7" id="KW-0234">DNA repair</keyword>
<dbReference type="InterPro" id="IPR013520">
    <property type="entry name" value="Ribonucl_H"/>
</dbReference>
<feature type="region of interest" description="Disordered" evidence="8">
    <location>
        <begin position="336"/>
        <end position="372"/>
    </location>
</feature>
<dbReference type="GO" id="GO:0005524">
    <property type="term" value="F:ATP binding"/>
    <property type="evidence" value="ECO:0007669"/>
    <property type="project" value="UniProtKB-KW"/>
</dbReference>
<dbReference type="Gene3D" id="3.30.420.10">
    <property type="entry name" value="Ribonuclease H-like superfamily/Ribonuclease H"/>
    <property type="match status" value="1"/>
</dbReference>
<dbReference type="Pfam" id="PF19833">
    <property type="entry name" value="RecG_dom3_C"/>
    <property type="match status" value="1"/>
</dbReference>
<dbReference type="PROSITE" id="PS51194">
    <property type="entry name" value="HELICASE_CTER"/>
    <property type="match status" value="1"/>
</dbReference>
<feature type="compositionally biased region" description="Basic and acidic residues" evidence="8">
    <location>
        <begin position="338"/>
        <end position="348"/>
    </location>
</feature>
<dbReference type="GO" id="GO:0003678">
    <property type="term" value="F:DNA helicase activity"/>
    <property type="evidence" value="ECO:0007669"/>
    <property type="project" value="TreeGrafter"/>
</dbReference>
<evidence type="ECO:0000256" key="4">
    <source>
        <dbReference type="ARBA" id="ARBA00022806"/>
    </source>
</evidence>
<dbReference type="GO" id="GO:0003677">
    <property type="term" value="F:DNA binding"/>
    <property type="evidence" value="ECO:0007669"/>
    <property type="project" value="UniProtKB-KW"/>
</dbReference>
<feature type="compositionally biased region" description="Basic and acidic residues" evidence="8">
    <location>
        <begin position="547"/>
        <end position="565"/>
    </location>
</feature>
<dbReference type="OrthoDB" id="1718at2759"/>
<dbReference type="InterPro" id="IPR014001">
    <property type="entry name" value="Helicase_ATP-bd"/>
</dbReference>
<dbReference type="SUPFAM" id="SSF53098">
    <property type="entry name" value="Ribonuclease H-like"/>
    <property type="match status" value="1"/>
</dbReference>
<organism evidence="11 12">
    <name type="scientific">Ectocarpus siliculosus</name>
    <name type="common">Brown alga</name>
    <name type="synonym">Conferva siliculosa</name>
    <dbReference type="NCBI Taxonomy" id="2880"/>
    <lineage>
        <taxon>Eukaryota</taxon>
        <taxon>Sar</taxon>
        <taxon>Stramenopiles</taxon>
        <taxon>Ochrophyta</taxon>
        <taxon>PX clade</taxon>
        <taxon>Phaeophyceae</taxon>
        <taxon>Ectocarpales</taxon>
        <taxon>Ectocarpaceae</taxon>
        <taxon>Ectocarpus</taxon>
    </lineage>
</organism>
<feature type="region of interest" description="Disordered" evidence="8">
    <location>
        <begin position="529"/>
        <end position="640"/>
    </location>
</feature>
<keyword evidence="5" id="KW-0067">ATP-binding</keyword>
<dbReference type="SMART" id="SM00487">
    <property type="entry name" value="DEXDc"/>
    <property type="match status" value="1"/>
</dbReference>
<dbReference type="InterPro" id="IPR012337">
    <property type="entry name" value="RNaseH-like_sf"/>
</dbReference>
<reference evidence="11 12" key="1">
    <citation type="journal article" date="2010" name="Nature">
        <title>The Ectocarpus genome and the independent evolution of multicellularity in brown algae.</title>
        <authorList>
            <person name="Cock J.M."/>
            <person name="Sterck L."/>
            <person name="Rouze P."/>
            <person name="Scornet D."/>
            <person name="Allen A.E."/>
            <person name="Amoutzias G."/>
            <person name="Anthouard V."/>
            <person name="Artiguenave F."/>
            <person name="Aury J.M."/>
            <person name="Badger J.H."/>
            <person name="Beszteri B."/>
            <person name="Billiau K."/>
            <person name="Bonnet E."/>
            <person name="Bothwell J.H."/>
            <person name="Bowler C."/>
            <person name="Boyen C."/>
            <person name="Brownlee C."/>
            <person name="Carrano C.J."/>
            <person name="Charrier B."/>
            <person name="Cho G.Y."/>
            <person name="Coelho S.M."/>
            <person name="Collen J."/>
            <person name="Corre E."/>
            <person name="Da Silva C."/>
            <person name="Delage L."/>
            <person name="Delaroque N."/>
            <person name="Dittami S.M."/>
            <person name="Doulbeau S."/>
            <person name="Elias M."/>
            <person name="Farnham G."/>
            <person name="Gachon C.M."/>
            <person name="Gschloessl B."/>
            <person name="Heesch S."/>
            <person name="Jabbari K."/>
            <person name="Jubin C."/>
            <person name="Kawai H."/>
            <person name="Kimura K."/>
            <person name="Kloareg B."/>
            <person name="Kupper F.C."/>
            <person name="Lang D."/>
            <person name="Le Bail A."/>
            <person name="Leblanc C."/>
            <person name="Lerouge P."/>
            <person name="Lohr M."/>
            <person name="Lopez P.J."/>
            <person name="Martens C."/>
            <person name="Maumus F."/>
            <person name="Michel G."/>
            <person name="Miranda-Saavedra D."/>
            <person name="Morales J."/>
            <person name="Moreau H."/>
            <person name="Motomura T."/>
            <person name="Nagasato C."/>
            <person name="Napoli C.A."/>
            <person name="Nelson D.R."/>
            <person name="Nyvall-Collen P."/>
            <person name="Peters A.F."/>
            <person name="Pommier C."/>
            <person name="Potin P."/>
            <person name="Poulain J."/>
            <person name="Quesneville H."/>
            <person name="Read B."/>
            <person name="Rensing S.A."/>
            <person name="Ritter A."/>
            <person name="Rousvoal S."/>
            <person name="Samanta M."/>
            <person name="Samson G."/>
            <person name="Schroeder D.C."/>
            <person name="Segurens B."/>
            <person name="Strittmatter M."/>
            <person name="Tonon T."/>
            <person name="Tregear J.W."/>
            <person name="Valentin K."/>
            <person name="von Dassow P."/>
            <person name="Yamagishi T."/>
            <person name="Van de Peer Y."/>
            <person name="Wincker P."/>
        </authorList>
    </citation>
    <scope>NUCLEOTIDE SEQUENCE [LARGE SCALE GENOMIC DNA]</scope>
    <source>
        <strain evidence="12">Ec32 / CCAP1310/4</strain>
    </source>
</reference>
<evidence type="ECO:0000256" key="2">
    <source>
        <dbReference type="ARBA" id="ARBA00022763"/>
    </source>
</evidence>
<evidence type="ECO:0000256" key="1">
    <source>
        <dbReference type="ARBA" id="ARBA00022741"/>
    </source>
</evidence>
<evidence type="ECO:0000256" key="7">
    <source>
        <dbReference type="ARBA" id="ARBA00023204"/>
    </source>
</evidence>
<dbReference type="GO" id="GO:0016787">
    <property type="term" value="F:hydrolase activity"/>
    <property type="evidence" value="ECO:0007669"/>
    <property type="project" value="UniProtKB-KW"/>
</dbReference>
<feature type="domain" description="Helicase ATP-binding" evidence="9">
    <location>
        <begin position="37"/>
        <end position="204"/>
    </location>
</feature>
<keyword evidence="6" id="KW-0238">DNA-binding</keyword>
<dbReference type="Pfam" id="PF00270">
    <property type="entry name" value="DEAD"/>
    <property type="match status" value="1"/>
</dbReference>
<dbReference type="InterPro" id="IPR036397">
    <property type="entry name" value="RNaseH_sf"/>
</dbReference>